<dbReference type="EMBL" id="LNGC01000138">
    <property type="protein sequence ID" value="KYC48044.1"/>
    <property type="molecule type" value="Genomic_DNA"/>
</dbReference>
<evidence type="ECO:0000256" key="5">
    <source>
        <dbReference type="ARBA" id="ARBA00023274"/>
    </source>
</evidence>
<dbReference type="HAMAP" id="MF_01307_A">
    <property type="entry name" value="Ribosomal_uS5_A"/>
    <property type="match status" value="1"/>
</dbReference>
<name>A0A150ITR4_9EURY</name>
<comment type="similarity">
    <text evidence="1 8 9">Belongs to the universal ribosomal protein uS5 family.</text>
</comment>
<keyword evidence="3 8" id="KW-0694">RNA-binding</keyword>
<dbReference type="GO" id="GO:0006412">
    <property type="term" value="P:translation"/>
    <property type="evidence" value="ECO:0007669"/>
    <property type="project" value="UniProtKB-UniRule"/>
</dbReference>
<evidence type="ECO:0000256" key="9">
    <source>
        <dbReference type="RuleBase" id="RU003823"/>
    </source>
</evidence>
<dbReference type="InterPro" id="IPR013810">
    <property type="entry name" value="Ribosomal_uS5_N"/>
</dbReference>
<evidence type="ECO:0000256" key="4">
    <source>
        <dbReference type="ARBA" id="ARBA00022980"/>
    </source>
</evidence>
<dbReference type="Gene3D" id="3.30.230.10">
    <property type="match status" value="1"/>
</dbReference>
<dbReference type="STRING" id="1705564.APG08_00792"/>
<reference evidence="11 12" key="1">
    <citation type="journal article" date="2016" name="ISME J.">
        <title>Chasing the elusive Euryarchaeota class WSA2: genomes reveal a uniquely fastidious methyl-reducing methanogen.</title>
        <authorList>
            <person name="Nobu M.K."/>
            <person name="Narihiro T."/>
            <person name="Kuroda K."/>
            <person name="Mei R."/>
            <person name="Liu W.T."/>
        </authorList>
    </citation>
    <scope>NUCLEOTIDE SEQUENCE [LARGE SCALE GENOMIC DNA]</scope>
    <source>
        <strain evidence="11">U1lsi0528_Bin055</strain>
    </source>
</reference>
<dbReference type="GO" id="GO:0019843">
    <property type="term" value="F:rRNA binding"/>
    <property type="evidence" value="ECO:0007669"/>
    <property type="project" value="UniProtKB-UniRule"/>
</dbReference>
<dbReference type="PATRIC" id="fig|1705409.3.peg.2014"/>
<evidence type="ECO:0000256" key="3">
    <source>
        <dbReference type="ARBA" id="ARBA00022884"/>
    </source>
</evidence>
<evidence type="ECO:0000259" key="10">
    <source>
        <dbReference type="PROSITE" id="PS50881"/>
    </source>
</evidence>
<comment type="function">
    <text evidence="8">With S4 and S12 plays an important role in translational accuracy.</text>
</comment>
<dbReference type="SUPFAM" id="SSF54211">
    <property type="entry name" value="Ribosomal protein S5 domain 2-like"/>
    <property type="match status" value="1"/>
</dbReference>
<dbReference type="GO" id="GO:0003735">
    <property type="term" value="F:structural constituent of ribosome"/>
    <property type="evidence" value="ECO:0007669"/>
    <property type="project" value="UniProtKB-UniRule"/>
</dbReference>
<accession>A0A150ITR4</accession>
<dbReference type="PANTHER" id="PTHR13718">
    <property type="entry name" value="RIBOSOMAL S SUBUNIT"/>
    <property type="match status" value="1"/>
</dbReference>
<evidence type="ECO:0000256" key="8">
    <source>
        <dbReference type="HAMAP-Rule" id="MF_01307"/>
    </source>
</evidence>
<dbReference type="Proteomes" id="UP000075398">
    <property type="component" value="Unassembled WGS sequence"/>
</dbReference>
<comment type="subunit">
    <text evidence="6 8">Part of the 30S ribosomal subunit. Contacts protein S4.</text>
</comment>
<dbReference type="InterPro" id="IPR005324">
    <property type="entry name" value="Ribosomal_uS5_C"/>
</dbReference>
<evidence type="ECO:0000256" key="1">
    <source>
        <dbReference type="ARBA" id="ARBA00008945"/>
    </source>
</evidence>
<comment type="domain">
    <text evidence="8">The N-terminal domain interacts with the head of the 30S subunit; the C-terminal domain interacts with the body and contacts protein S4. The interaction surface between S4 and S5 is involved in control of translational fidelity.</text>
</comment>
<evidence type="ECO:0000313" key="12">
    <source>
        <dbReference type="Proteomes" id="UP000075398"/>
    </source>
</evidence>
<dbReference type="FunFam" id="3.30.160.20:FF:000002">
    <property type="entry name" value="40S ribosomal protein S2"/>
    <property type="match status" value="1"/>
</dbReference>
<gene>
    <name evidence="8 11" type="primary">rps5</name>
    <name evidence="11" type="ORF">AMQ22_01901</name>
</gene>
<feature type="domain" description="S5 DRBM" evidence="10">
    <location>
        <begin position="140"/>
        <end position="203"/>
    </location>
</feature>
<dbReference type="PROSITE" id="PS50881">
    <property type="entry name" value="S5_DSRBD"/>
    <property type="match status" value="1"/>
</dbReference>
<dbReference type="InterPro" id="IPR014721">
    <property type="entry name" value="Ribsml_uS5_D2-typ_fold_subgr"/>
</dbReference>
<sequence length="308" mass="33954">MPRKKKEIIEEPVEEVKEEPVENLEANEIIEEPSEIIEDIPEETPLEDELIEEDAVVEEEVVIKDTTSEEEVIKKLSIAEKKRLEEERKSMGNRWNPKTKLGRMVANGEITDISQILNKGLRIMEPEIVDVLLPEVTDQNNQEVLNINMVQRMTDSGRKVRFSVMVVIGNRNGYVGIGKAKAKEVGPAIRKAINNAKLNVIQVKRGCGSWECKCGTAHTVPFRVTGKASSVTVNLIPAPNGLGLAVGGVGKKILSLAGIKDVWSKTDGQTQTTVNFANAVMDALYQTNTMSAQERDIKVIGIVTGNTN</sequence>
<dbReference type="InterPro" id="IPR000851">
    <property type="entry name" value="Ribosomal_uS5"/>
</dbReference>
<dbReference type="NCBIfam" id="TIGR01020">
    <property type="entry name" value="uS5_euk_arch"/>
    <property type="match status" value="1"/>
</dbReference>
<protein>
    <recommendedName>
        <fullName evidence="7 8">Small ribosomal subunit protein uS5</fullName>
    </recommendedName>
</protein>
<evidence type="ECO:0000256" key="6">
    <source>
        <dbReference type="ARBA" id="ARBA00025844"/>
    </source>
</evidence>
<keyword evidence="4 8" id="KW-0689">Ribosomal protein</keyword>
<evidence type="ECO:0000256" key="2">
    <source>
        <dbReference type="ARBA" id="ARBA00022730"/>
    </source>
</evidence>
<organism evidence="11 12">
    <name type="scientific">Candidatus Methanofastidiosum methylothiophilum</name>
    <dbReference type="NCBI Taxonomy" id="1705564"/>
    <lineage>
        <taxon>Archaea</taxon>
        <taxon>Methanobacteriati</taxon>
        <taxon>Methanobacteriota</taxon>
        <taxon>Stenosarchaea group</taxon>
        <taxon>Candidatus Methanofastidiosia</taxon>
        <taxon>Candidatus Methanofastidiosales</taxon>
        <taxon>Candidatus Methanofastidiosaceae</taxon>
        <taxon>Candidatus Methanofastidiosum</taxon>
    </lineage>
</organism>
<evidence type="ECO:0000313" key="11">
    <source>
        <dbReference type="EMBL" id="KYC48044.1"/>
    </source>
</evidence>
<proteinExistence type="inferred from homology"/>
<dbReference type="InterPro" id="IPR005711">
    <property type="entry name" value="Ribosomal_uS5_euk/arc"/>
</dbReference>
<dbReference type="PROSITE" id="PS00585">
    <property type="entry name" value="RIBOSOMAL_S5"/>
    <property type="match status" value="1"/>
</dbReference>
<dbReference type="Pfam" id="PF00333">
    <property type="entry name" value="Ribosomal_S5"/>
    <property type="match status" value="1"/>
</dbReference>
<dbReference type="InterPro" id="IPR020568">
    <property type="entry name" value="Ribosomal_Su5_D2-typ_SF"/>
</dbReference>
<dbReference type="NCBIfam" id="NF003125">
    <property type="entry name" value="PRK04044.1"/>
    <property type="match status" value="1"/>
</dbReference>
<keyword evidence="5 8" id="KW-0687">Ribonucleoprotein</keyword>
<dbReference type="InterPro" id="IPR047866">
    <property type="entry name" value="Ribosomal_uS5_arc"/>
</dbReference>
<dbReference type="Gene3D" id="3.30.160.20">
    <property type="match status" value="1"/>
</dbReference>
<comment type="caution">
    <text evidence="11">The sequence shown here is derived from an EMBL/GenBank/DDBJ whole genome shotgun (WGS) entry which is preliminary data.</text>
</comment>
<evidence type="ECO:0000256" key="7">
    <source>
        <dbReference type="ARBA" id="ARBA00035255"/>
    </source>
</evidence>
<dbReference type="SUPFAM" id="SSF54768">
    <property type="entry name" value="dsRNA-binding domain-like"/>
    <property type="match status" value="1"/>
</dbReference>
<keyword evidence="2 8" id="KW-0699">rRNA-binding</keyword>
<dbReference type="FunFam" id="3.30.230.10:FF:000004">
    <property type="entry name" value="40S ribosomal protein S2"/>
    <property type="match status" value="1"/>
</dbReference>
<dbReference type="AlphaFoldDB" id="A0A150ITR4"/>
<dbReference type="PANTHER" id="PTHR13718:SF4">
    <property type="entry name" value="40S RIBOSOMAL PROTEIN S2"/>
    <property type="match status" value="1"/>
</dbReference>
<dbReference type="GO" id="GO:0022627">
    <property type="term" value="C:cytosolic small ribosomal subunit"/>
    <property type="evidence" value="ECO:0007669"/>
    <property type="project" value="TreeGrafter"/>
</dbReference>
<dbReference type="InterPro" id="IPR018192">
    <property type="entry name" value="Ribosomal_uS5_N_CS"/>
</dbReference>
<dbReference type="Pfam" id="PF03719">
    <property type="entry name" value="Ribosomal_S5_C"/>
    <property type="match status" value="1"/>
</dbReference>